<keyword evidence="16" id="KW-1185">Reference proteome</keyword>
<evidence type="ECO:0000256" key="12">
    <source>
        <dbReference type="SAM" id="Phobius"/>
    </source>
</evidence>
<keyword evidence="7" id="KW-1278">Translocase</keyword>
<dbReference type="Gene3D" id="1.10.287.90">
    <property type="match status" value="1"/>
</dbReference>
<evidence type="ECO:0000313" key="16">
    <source>
        <dbReference type="Proteomes" id="UP000236654"/>
    </source>
</evidence>
<dbReference type="GO" id="GO:0016020">
    <property type="term" value="C:membrane"/>
    <property type="evidence" value="ECO:0007669"/>
    <property type="project" value="UniProtKB-SubCell"/>
</dbReference>
<dbReference type="InterPro" id="IPR011759">
    <property type="entry name" value="Cyt_c_oxidase_su2_TM_dom"/>
</dbReference>
<evidence type="ECO:0000256" key="3">
    <source>
        <dbReference type="ARBA" id="ARBA00012949"/>
    </source>
</evidence>
<evidence type="ECO:0000259" key="13">
    <source>
        <dbReference type="PROSITE" id="PS50857"/>
    </source>
</evidence>
<dbReference type="PROSITE" id="PS50857">
    <property type="entry name" value="COX2_CUA"/>
    <property type="match status" value="1"/>
</dbReference>
<dbReference type="GO" id="GO:0005507">
    <property type="term" value="F:copper ion binding"/>
    <property type="evidence" value="ECO:0007669"/>
    <property type="project" value="InterPro"/>
</dbReference>
<keyword evidence="8" id="KW-0249">Electron transport</keyword>
<sequence>MGNKLVIILVIIFGVLAIAQLVRVSELTAKATKRKEEEIPENENKFNANMMLIFMVALYASFIWLMLKYGYVDLGPAASAHGQEIDWLFNLNWVIIIAVFFLTNTLLFVFAWKYSRKPGVKAYYYAHNNKLEMVWTVIPAAVLSVIIIFGLQTWNSATEKAGAEYEDIEIFAYQFAWTARYSGMNNDLGKFDYKLTTAENPYGIMTKENIERSLSLMKVGEPGQSGVEMIEEKLNDRSVILSAKERKDLETELGRKERMSRLLEAMSITYADSLDELANDDVIVEDSLVLLKGQKYNFSFRSKDVIHSAFFPHFRAQMNTVPGLTTYFKFQPIYSTDDMKRKLNNPEFEYALLCNKICGGSHYRMKMSIKVLEPEEYLDWQKTKSTYDGTPWIKGNEEDLLEYYQSIASRVEEN</sequence>
<feature type="transmembrane region" description="Helical" evidence="12">
    <location>
        <begin position="87"/>
        <end position="112"/>
    </location>
</feature>
<dbReference type="EMBL" id="PJNI01000001">
    <property type="protein sequence ID" value="PKR82024.1"/>
    <property type="molecule type" value="Genomic_DNA"/>
</dbReference>
<dbReference type="InterPro" id="IPR008972">
    <property type="entry name" value="Cupredoxin"/>
</dbReference>
<evidence type="ECO:0000256" key="2">
    <source>
        <dbReference type="ARBA" id="ARBA00007866"/>
    </source>
</evidence>
<feature type="domain" description="Cytochrome oxidase subunit II copper A binding" evidence="13">
    <location>
        <begin position="163"/>
        <end position="383"/>
    </location>
</feature>
<dbReference type="AlphaFoldDB" id="A0A2I0R609"/>
<feature type="transmembrane region" description="Helical" evidence="12">
    <location>
        <begin position="133"/>
        <end position="154"/>
    </location>
</feature>
<evidence type="ECO:0000256" key="8">
    <source>
        <dbReference type="ARBA" id="ARBA00022982"/>
    </source>
</evidence>
<evidence type="ECO:0000256" key="11">
    <source>
        <dbReference type="ARBA" id="ARBA00031389"/>
    </source>
</evidence>
<keyword evidence="10 12" id="KW-0472">Membrane</keyword>
<keyword evidence="4" id="KW-0813">Transport</keyword>
<protein>
    <recommendedName>
        <fullName evidence="3">cytochrome-c oxidase</fullName>
        <ecNumber evidence="3">7.1.1.9</ecNumber>
    </recommendedName>
    <alternativeName>
        <fullName evidence="11">Cytochrome c oxidase polypeptide II</fullName>
    </alternativeName>
</protein>
<evidence type="ECO:0000256" key="9">
    <source>
        <dbReference type="ARBA" id="ARBA00022989"/>
    </source>
</evidence>
<dbReference type="OrthoDB" id="9781261at2"/>
<dbReference type="GO" id="GO:0042773">
    <property type="term" value="P:ATP synthesis coupled electron transport"/>
    <property type="evidence" value="ECO:0007669"/>
    <property type="project" value="TreeGrafter"/>
</dbReference>
<evidence type="ECO:0000256" key="4">
    <source>
        <dbReference type="ARBA" id="ARBA00022448"/>
    </source>
</evidence>
<dbReference type="PANTHER" id="PTHR22888:SF9">
    <property type="entry name" value="CYTOCHROME C OXIDASE SUBUNIT 2"/>
    <property type="match status" value="1"/>
</dbReference>
<dbReference type="PANTHER" id="PTHR22888">
    <property type="entry name" value="CYTOCHROME C OXIDASE, SUBUNIT II"/>
    <property type="match status" value="1"/>
</dbReference>
<gene>
    <name evidence="15" type="ORF">CW751_01420</name>
</gene>
<feature type="transmembrane region" description="Helical" evidence="12">
    <location>
        <begin position="6"/>
        <end position="25"/>
    </location>
</feature>
<comment type="caution">
    <text evidence="15">The sequence shown here is derived from an EMBL/GenBank/DDBJ whole genome shotgun (WGS) entry which is preliminary data.</text>
</comment>
<dbReference type="EC" id="7.1.1.9" evidence="3"/>
<dbReference type="RefSeq" id="WP_101333170.1">
    <property type="nucleotide sequence ID" value="NZ_PJNI01000001.1"/>
</dbReference>
<reference evidence="15 16" key="1">
    <citation type="submission" date="2017-12" db="EMBL/GenBank/DDBJ databases">
        <title>The draft genome sequence of Brumimicrobium saltpan LHR20.</title>
        <authorList>
            <person name="Do Z.-J."/>
            <person name="Luo H.-R."/>
        </authorList>
    </citation>
    <scope>NUCLEOTIDE SEQUENCE [LARGE SCALE GENOMIC DNA]</scope>
    <source>
        <strain evidence="15 16">LHR20</strain>
    </source>
</reference>
<keyword evidence="6 12" id="KW-0812">Transmembrane</keyword>
<organism evidence="15 16">
    <name type="scientific">Brumimicrobium salinarum</name>
    <dbReference type="NCBI Taxonomy" id="2058658"/>
    <lineage>
        <taxon>Bacteria</taxon>
        <taxon>Pseudomonadati</taxon>
        <taxon>Bacteroidota</taxon>
        <taxon>Flavobacteriia</taxon>
        <taxon>Flavobacteriales</taxon>
        <taxon>Crocinitomicaceae</taxon>
        <taxon>Brumimicrobium</taxon>
    </lineage>
</organism>
<evidence type="ECO:0000256" key="6">
    <source>
        <dbReference type="ARBA" id="ARBA00022692"/>
    </source>
</evidence>
<dbReference type="InterPro" id="IPR036257">
    <property type="entry name" value="Cyt_c_oxidase_su2_TM_sf"/>
</dbReference>
<dbReference type="InterPro" id="IPR045187">
    <property type="entry name" value="CcO_II"/>
</dbReference>
<keyword evidence="9 12" id="KW-1133">Transmembrane helix</keyword>
<dbReference type="InterPro" id="IPR002429">
    <property type="entry name" value="CcO_II-like_C"/>
</dbReference>
<proteinExistence type="inferred from homology"/>
<comment type="subcellular location">
    <subcellularLocation>
        <location evidence="1">Membrane</location>
        <topology evidence="1">Multi-pass membrane protein</topology>
    </subcellularLocation>
</comment>
<evidence type="ECO:0000256" key="7">
    <source>
        <dbReference type="ARBA" id="ARBA00022967"/>
    </source>
</evidence>
<feature type="transmembrane region" description="Helical" evidence="12">
    <location>
        <begin position="46"/>
        <end position="67"/>
    </location>
</feature>
<name>A0A2I0R609_9FLAO</name>
<evidence type="ECO:0000256" key="10">
    <source>
        <dbReference type="ARBA" id="ARBA00023136"/>
    </source>
</evidence>
<evidence type="ECO:0000256" key="5">
    <source>
        <dbReference type="ARBA" id="ARBA00022660"/>
    </source>
</evidence>
<evidence type="ECO:0000313" key="15">
    <source>
        <dbReference type="EMBL" id="PKR82024.1"/>
    </source>
</evidence>
<keyword evidence="5" id="KW-0679">Respiratory chain</keyword>
<evidence type="ECO:0000256" key="1">
    <source>
        <dbReference type="ARBA" id="ARBA00004141"/>
    </source>
</evidence>
<dbReference type="PROSITE" id="PS50999">
    <property type="entry name" value="COX2_TM"/>
    <property type="match status" value="1"/>
</dbReference>
<comment type="similarity">
    <text evidence="2">Belongs to the cytochrome c oxidase subunit 2 family.</text>
</comment>
<accession>A0A2I0R609</accession>
<dbReference type="SUPFAM" id="SSF81464">
    <property type="entry name" value="Cytochrome c oxidase subunit II-like, transmembrane region"/>
    <property type="match status" value="1"/>
</dbReference>
<dbReference type="GO" id="GO:0004129">
    <property type="term" value="F:cytochrome-c oxidase activity"/>
    <property type="evidence" value="ECO:0007669"/>
    <property type="project" value="UniProtKB-EC"/>
</dbReference>
<dbReference type="Pfam" id="PF02790">
    <property type="entry name" value="COX2_TM"/>
    <property type="match status" value="1"/>
</dbReference>
<dbReference type="Proteomes" id="UP000236654">
    <property type="component" value="Unassembled WGS sequence"/>
</dbReference>
<dbReference type="Gene3D" id="2.60.40.420">
    <property type="entry name" value="Cupredoxins - blue copper proteins"/>
    <property type="match status" value="1"/>
</dbReference>
<evidence type="ECO:0000259" key="14">
    <source>
        <dbReference type="PROSITE" id="PS50999"/>
    </source>
</evidence>
<feature type="domain" description="Cytochrome oxidase subunit II transmembrane region profile" evidence="14">
    <location>
        <begin position="66"/>
        <end position="161"/>
    </location>
</feature>
<dbReference type="SUPFAM" id="SSF49503">
    <property type="entry name" value="Cupredoxins"/>
    <property type="match status" value="1"/>
</dbReference>